<feature type="compositionally biased region" description="Low complexity" evidence="1">
    <location>
        <begin position="56"/>
        <end position="71"/>
    </location>
</feature>
<dbReference type="AlphaFoldDB" id="A0A4Y9ZKC6"/>
<dbReference type="STRING" id="135208.A0A4Y9ZKC6"/>
<proteinExistence type="predicted"/>
<evidence type="ECO:0000313" key="3">
    <source>
        <dbReference type="Proteomes" id="UP000298061"/>
    </source>
</evidence>
<evidence type="ECO:0000313" key="2">
    <source>
        <dbReference type="EMBL" id="TFY74477.1"/>
    </source>
</evidence>
<feature type="region of interest" description="Disordered" evidence="1">
    <location>
        <begin position="162"/>
        <end position="184"/>
    </location>
</feature>
<sequence length="262" mass="27852">MSMFPRFLRPISSTAQRRSYSFFSSKSGGGRYFNSAKPPKVVPTTSGSGNGKASRADTSASASDSSSPAGAPKTPEDAPSSVPAVTQAQGTDVPPKQAAKPTAPSMHFSPLPSYPPLNAQDLKLHQFFSLHRPLSLYQPTSALFEPSAPAFDFGSLGKASARTSARTDEPASVSTGTDFDEVPEASPEADADAARQLARALVMNRVGGTLSWDAALQKMGLDVNEGRVSVEGVVVDMDSTKRKRRKKMKTHKWVIVPVRTIA</sequence>
<gene>
    <name evidence="2" type="ORF">EWM64_g9535</name>
</gene>
<reference evidence="2 3" key="1">
    <citation type="submission" date="2019-02" db="EMBL/GenBank/DDBJ databases">
        <title>Genome sequencing of the rare red list fungi Hericium alpestre (H. flagellum).</title>
        <authorList>
            <person name="Buettner E."/>
            <person name="Kellner H."/>
        </authorList>
    </citation>
    <scope>NUCLEOTIDE SEQUENCE [LARGE SCALE GENOMIC DNA]</scope>
    <source>
        <strain evidence="2 3">DSM 108284</strain>
    </source>
</reference>
<dbReference type="EMBL" id="SFCI01002057">
    <property type="protein sequence ID" value="TFY74477.1"/>
    <property type="molecule type" value="Genomic_DNA"/>
</dbReference>
<evidence type="ECO:0000256" key="1">
    <source>
        <dbReference type="SAM" id="MobiDB-lite"/>
    </source>
</evidence>
<keyword evidence="3" id="KW-1185">Reference proteome</keyword>
<dbReference type="OrthoDB" id="3268560at2759"/>
<organism evidence="2 3">
    <name type="scientific">Hericium alpestre</name>
    <dbReference type="NCBI Taxonomy" id="135208"/>
    <lineage>
        <taxon>Eukaryota</taxon>
        <taxon>Fungi</taxon>
        <taxon>Dikarya</taxon>
        <taxon>Basidiomycota</taxon>
        <taxon>Agaricomycotina</taxon>
        <taxon>Agaricomycetes</taxon>
        <taxon>Russulales</taxon>
        <taxon>Hericiaceae</taxon>
        <taxon>Hericium</taxon>
    </lineage>
</organism>
<comment type="caution">
    <text evidence="2">The sequence shown here is derived from an EMBL/GenBank/DDBJ whole genome shotgun (WGS) entry which is preliminary data.</text>
</comment>
<protein>
    <submittedName>
        <fullName evidence="2">Uncharacterized protein</fullName>
    </submittedName>
</protein>
<accession>A0A4Y9ZKC6</accession>
<name>A0A4Y9ZKC6_9AGAM</name>
<dbReference type="Proteomes" id="UP000298061">
    <property type="component" value="Unassembled WGS sequence"/>
</dbReference>
<feature type="region of interest" description="Disordered" evidence="1">
    <location>
        <begin position="18"/>
        <end position="111"/>
    </location>
</feature>